<evidence type="ECO:0000313" key="5">
    <source>
        <dbReference type="Ensembl" id="ENSTGEP00000005453.1"/>
    </source>
</evidence>
<dbReference type="PANTHER" id="PTHR10619:SF0">
    <property type="entry name" value="F-ACTIN-CAPPING PROTEIN SUBUNIT BETA ISOFORMS 1 AND 2"/>
    <property type="match status" value="1"/>
</dbReference>
<keyword evidence="4" id="KW-0009">Actin-binding</keyword>
<dbReference type="GO" id="GO:0030017">
    <property type="term" value="C:sarcomere"/>
    <property type="evidence" value="ECO:0007669"/>
    <property type="project" value="UniProtKB-SubCell"/>
</dbReference>
<protein>
    <recommendedName>
        <fullName evidence="4">F-actin-capping protein subunit beta</fullName>
    </recommendedName>
</protein>
<comment type="subcellular location">
    <subcellularLocation>
        <location evidence="4">Cytoplasm</location>
        <location evidence="4">Cytoskeleton</location>
    </subcellularLocation>
    <subcellularLocation>
        <location evidence="1">Cytoplasm</location>
        <location evidence="1">Myofibril</location>
        <location evidence="1">Sarcomere</location>
    </subcellularLocation>
</comment>
<dbReference type="PRINTS" id="PR00192">
    <property type="entry name" value="FACTINCAPB"/>
</dbReference>
<dbReference type="GO" id="GO:0051016">
    <property type="term" value="P:barbed-end actin filament capping"/>
    <property type="evidence" value="ECO:0007669"/>
    <property type="project" value="UniProtKB-UniRule"/>
</dbReference>
<dbReference type="GO" id="GO:0010591">
    <property type="term" value="P:regulation of lamellipodium assembly"/>
    <property type="evidence" value="ECO:0007669"/>
    <property type="project" value="TreeGrafter"/>
</dbReference>
<evidence type="ECO:0000256" key="3">
    <source>
        <dbReference type="ARBA" id="ARBA00045888"/>
    </source>
</evidence>
<reference evidence="5" key="2">
    <citation type="submission" date="2025-08" db="UniProtKB">
        <authorList>
            <consortium name="Ensembl"/>
        </authorList>
    </citation>
    <scope>IDENTIFICATION</scope>
</reference>
<dbReference type="InterPro" id="IPR043175">
    <property type="entry name" value="CAPZB_N"/>
</dbReference>
<dbReference type="GO" id="GO:0051015">
    <property type="term" value="F:actin filament binding"/>
    <property type="evidence" value="ECO:0007669"/>
    <property type="project" value="TreeGrafter"/>
</dbReference>
<evidence type="ECO:0000256" key="4">
    <source>
        <dbReference type="RuleBase" id="RU365078"/>
    </source>
</evidence>
<reference evidence="5" key="1">
    <citation type="submission" date="2018-05" db="EMBL/GenBank/DDBJ databases">
        <title>Whole genome of Theropithecus gelada.</title>
        <authorList>
            <person name="Chiou K.L."/>
            <person name="Snyder-Mackler N."/>
        </authorList>
    </citation>
    <scope>NUCLEOTIDE SEQUENCE [LARGE SCALE GENOMIC DNA]</scope>
</reference>
<keyword evidence="2 4" id="KW-0117">Actin capping</keyword>
<accession>A0A8D2EED5</accession>
<evidence type="ECO:0000313" key="6">
    <source>
        <dbReference type="Proteomes" id="UP000694411"/>
    </source>
</evidence>
<dbReference type="GO" id="GO:0051490">
    <property type="term" value="P:negative regulation of filopodium assembly"/>
    <property type="evidence" value="ECO:0007669"/>
    <property type="project" value="TreeGrafter"/>
</dbReference>
<dbReference type="AlphaFoldDB" id="A0A8D2EED5"/>
<dbReference type="InterPro" id="IPR001698">
    <property type="entry name" value="CAPZB"/>
</dbReference>
<sequence>MSDQQLDYALDLMRRLHSQQIEEKLSDLIELIPHLCEDLLSSVNQILKIARDKEVGKDYLLCDCSRDGDCCTSRSKAVEIHIVDCQKAQHLLSLRMKSDGRALPFLNLPPIIRCYPNSSCFHRDRGFFLHLGPCPCFPPSPETYKHKIHCLSASLPSHLFVTLV</sequence>
<dbReference type="Pfam" id="PF01115">
    <property type="entry name" value="F_actin_cap_B"/>
    <property type="match status" value="1"/>
</dbReference>
<dbReference type="SUPFAM" id="SSF90096">
    <property type="entry name" value="Subunits of heterodimeric actin filament capping protein Capz"/>
    <property type="match status" value="1"/>
</dbReference>
<proteinExistence type="inferred from homology"/>
<comment type="subunit">
    <text evidence="4">Heterodimer of an alpha and a beta subunit.</text>
</comment>
<evidence type="ECO:0000256" key="1">
    <source>
        <dbReference type="ARBA" id="ARBA00004204"/>
    </source>
</evidence>
<dbReference type="Gene3D" id="1.20.58.570">
    <property type="match status" value="1"/>
</dbReference>
<organism evidence="5 6">
    <name type="scientific">Theropithecus gelada</name>
    <name type="common">Gelada baboon</name>
    <dbReference type="NCBI Taxonomy" id="9565"/>
    <lineage>
        <taxon>Eukaryota</taxon>
        <taxon>Metazoa</taxon>
        <taxon>Chordata</taxon>
        <taxon>Craniata</taxon>
        <taxon>Vertebrata</taxon>
        <taxon>Euteleostomi</taxon>
        <taxon>Mammalia</taxon>
        <taxon>Eutheria</taxon>
        <taxon>Euarchontoglires</taxon>
        <taxon>Primates</taxon>
        <taxon>Haplorrhini</taxon>
        <taxon>Catarrhini</taxon>
        <taxon>Cercopithecidae</taxon>
        <taxon>Cercopithecinae</taxon>
        <taxon>Theropithecus</taxon>
    </lineage>
</organism>
<keyword evidence="4" id="KW-0206">Cytoskeleton</keyword>
<comment type="function">
    <text evidence="3">F-actin-capping proteins bind in a Ca(2+)-independent manner to the fast growing ends of actin filaments (barbed end) thereby blocking the exchange of subunits at these ends. Unlike other capping proteins (such as gelsolin and severin), these proteins do not sever actin filaments. Plays a role in the regulation of cell morphology and cytoskeletal organization. Forms, with CAPZB, the barbed end of the fast growing ends of actin filaments in the dynactin complex and stabilizes dynactin structure. The dynactin multiprotein complex activates the molecular motor dynein for ultra-processive transport along microtubules.</text>
</comment>
<dbReference type="PANTHER" id="PTHR10619">
    <property type="entry name" value="F-ACTIN-CAPPING PROTEIN SUBUNIT BETA"/>
    <property type="match status" value="1"/>
</dbReference>
<dbReference type="GO" id="GO:0008290">
    <property type="term" value="C:F-actin capping protein complex"/>
    <property type="evidence" value="ECO:0007669"/>
    <property type="project" value="UniProtKB-UniRule"/>
</dbReference>
<dbReference type="Ensembl" id="ENSTGET00000006608.1">
    <property type="protein sequence ID" value="ENSTGEP00000005453.1"/>
    <property type="gene ID" value="ENSTGEG00000004529.1"/>
</dbReference>
<dbReference type="Proteomes" id="UP000694411">
    <property type="component" value="Chromosome 13"/>
</dbReference>
<evidence type="ECO:0000256" key="2">
    <source>
        <dbReference type="ARBA" id="ARBA00022467"/>
    </source>
</evidence>
<keyword evidence="6" id="KW-1185">Reference proteome</keyword>
<comment type="similarity">
    <text evidence="4">Belongs to the F-actin-capping protein beta subunit family.</text>
</comment>
<name>A0A8D2EED5_THEGE</name>
<dbReference type="GO" id="GO:0000902">
    <property type="term" value="P:cell morphogenesis"/>
    <property type="evidence" value="ECO:0007669"/>
    <property type="project" value="TreeGrafter"/>
</dbReference>
<dbReference type="InterPro" id="IPR037282">
    <property type="entry name" value="CapZ_alpha/beta"/>
</dbReference>
<keyword evidence="4" id="KW-0963">Cytoplasm</keyword>
<reference evidence="5" key="3">
    <citation type="submission" date="2025-09" db="UniProtKB">
        <authorList>
            <consortium name="Ensembl"/>
        </authorList>
    </citation>
    <scope>IDENTIFICATION</scope>
</reference>